<organism evidence="4 5">
    <name type="scientific">Genlisea aurea</name>
    <dbReference type="NCBI Taxonomy" id="192259"/>
    <lineage>
        <taxon>Eukaryota</taxon>
        <taxon>Viridiplantae</taxon>
        <taxon>Streptophyta</taxon>
        <taxon>Embryophyta</taxon>
        <taxon>Tracheophyta</taxon>
        <taxon>Spermatophyta</taxon>
        <taxon>Magnoliopsida</taxon>
        <taxon>eudicotyledons</taxon>
        <taxon>Gunneridae</taxon>
        <taxon>Pentapetalae</taxon>
        <taxon>asterids</taxon>
        <taxon>lamiids</taxon>
        <taxon>Lamiales</taxon>
        <taxon>Lentibulariaceae</taxon>
        <taxon>Genlisea</taxon>
    </lineage>
</organism>
<evidence type="ECO:0000313" key="4">
    <source>
        <dbReference type="EMBL" id="EPS59751.1"/>
    </source>
</evidence>
<gene>
    <name evidence="4" type="ORF">M569_15052</name>
</gene>
<dbReference type="GO" id="GO:0008194">
    <property type="term" value="F:UDP-glycosyltransferase activity"/>
    <property type="evidence" value="ECO:0007669"/>
    <property type="project" value="InterPro"/>
</dbReference>
<dbReference type="SUPFAM" id="SSF53756">
    <property type="entry name" value="UDP-Glycosyltransferase/glycogen phosphorylase"/>
    <property type="match status" value="1"/>
</dbReference>
<feature type="non-terminal residue" evidence="4">
    <location>
        <position position="1"/>
    </location>
</feature>
<keyword evidence="2" id="KW-0328">Glycosyltransferase</keyword>
<dbReference type="EMBL" id="AUSU01008107">
    <property type="protein sequence ID" value="EPS59751.1"/>
    <property type="molecule type" value="Genomic_DNA"/>
</dbReference>
<evidence type="ECO:0000256" key="2">
    <source>
        <dbReference type="ARBA" id="ARBA00022676"/>
    </source>
</evidence>
<protein>
    <recommendedName>
        <fullName evidence="6">Glycosyltransferase</fullName>
    </recommendedName>
</protein>
<dbReference type="FunFam" id="3.40.50.2000:FF:000051">
    <property type="entry name" value="Glycosyltransferase"/>
    <property type="match status" value="1"/>
</dbReference>
<evidence type="ECO:0000256" key="3">
    <source>
        <dbReference type="ARBA" id="ARBA00022679"/>
    </source>
</evidence>
<dbReference type="PANTHER" id="PTHR48045:SF11">
    <property type="entry name" value="UDP-GLYCOSYLTRANSFERASE 72B1"/>
    <property type="match status" value="1"/>
</dbReference>
<accession>S8C5N9</accession>
<keyword evidence="5" id="KW-1185">Reference proteome</keyword>
<dbReference type="FunFam" id="3.40.50.2000:FF:000054">
    <property type="entry name" value="Glycosyltransferase"/>
    <property type="match status" value="1"/>
</dbReference>
<reference evidence="4 5" key="1">
    <citation type="journal article" date="2013" name="BMC Genomics">
        <title>The miniature genome of a carnivorous plant Genlisea aurea contains a low number of genes and short non-coding sequences.</title>
        <authorList>
            <person name="Leushkin E.V."/>
            <person name="Sutormin R.A."/>
            <person name="Nabieva E.R."/>
            <person name="Penin A.A."/>
            <person name="Kondrashov A.S."/>
            <person name="Logacheva M.D."/>
        </authorList>
    </citation>
    <scope>NUCLEOTIDE SEQUENCE [LARGE SCALE GENOMIC DNA]</scope>
</reference>
<dbReference type="OrthoDB" id="5835829at2759"/>
<dbReference type="CDD" id="cd03784">
    <property type="entry name" value="GT1_Gtf-like"/>
    <property type="match status" value="1"/>
</dbReference>
<keyword evidence="3" id="KW-0808">Transferase</keyword>
<dbReference type="Proteomes" id="UP000015453">
    <property type="component" value="Unassembled WGS sequence"/>
</dbReference>
<name>S8C5N9_9LAMI</name>
<dbReference type="AlphaFoldDB" id="S8C5N9"/>
<feature type="non-terminal residue" evidence="4">
    <location>
        <position position="461"/>
    </location>
</feature>
<dbReference type="InterPro" id="IPR002213">
    <property type="entry name" value="UDP_glucos_trans"/>
</dbReference>
<sequence length="461" mass="50448">HVVILPSPGIGHLFPLVQFAKRLNRRYGFTATFIIPVDGPLSGEQKNFLDLLPPYLEYAVLPPVNFDDLPTDAMIETRISLTVTRSLPALRDAVGSLIDGGKRVAAFVVDLFGTDGFDVAAEFGIPSYVFYPPGATALSLFLHLPELDEKIDCEYRDMPEQVKLPGCIPMNGSDLLDPVQDRKNEAYKWLLHHCKRYKMADGIILNSFKELEPGPIEALQKGNPIVYPVGPLIRSASESSTAAKSPCIKWLDEQPIGSVLFVSFGSGGTLSHDQIIKLAHGLESSEQKFLWVLRCPATSSSGNSAEYFFRIHTPRDPLSYLPPGFTERTRSNGLVVPSWAPQAEILEHPATGGFLTHCGWNSVLESIVSGVPFIAWPLYAEQRMNAVILHEDMKVALRPKTAADGGSVDSDEIAAVIKRLMEGEEGKGIRSRMRDLKDAAARALAEDGGASNSAVDELARR</sequence>
<dbReference type="Gene3D" id="3.40.50.2000">
    <property type="entry name" value="Glycogen Phosphorylase B"/>
    <property type="match status" value="2"/>
</dbReference>
<evidence type="ECO:0000313" key="5">
    <source>
        <dbReference type="Proteomes" id="UP000015453"/>
    </source>
</evidence>
<evidence type="ECO:0000256" key="1">
    <source>
        <dbReference type="ARBA" id="ARBA00009995"/>
    </source>
</evidence>
<proteinExistence type="inferred from homology"/>
<dbReference type="PANTHER" id="PTHR48045">
    <property type="entry name" value="UDP-GLYCOSYLTRANSFERASE 72B1"/>
    <property type="match status" value="1"/>
</dbReference>
<comment type="caution">
    <text evidence="4">The sequence shown here is derived from an EMBL/GenBank/DDBJ whole genome shotgun (WGS) entry which is preliminary data.</text>
</comment>
<comment type="similarity">
    <text evidence="1">Belongs to the UDP-glycosyltransferase family.</text>
</comment>
<evidence type="ECO:0008006" key="6">
    <source>
        <dbReference type="Google" id="ProtNLM"/>
    </source>
</evidence>
<dbReference type="Pfam" id="PF00201">
    <property type="entry name" value="UDPGT"/>
    <property type="match status" value="1"/>
</dbReference>